<keyword evidence="4" id="KW-0378">Hydrolase</keyword>
<gene>
    <name evidence="16" type="ORF">SAMN05216267_10019</name>
</gene>
<evidence type="ECO:0000256" key="12">
    <source>
        <dbReference type="ARBA" id="ARBA00044550"/>
    </source>
</evidence>
<reference evidence="16 17" key="1">
    <citation type="submission" date="2016-10" db="EMBL/GenBank/DDBJ databases">
        <authorList>
            <person name="de Groot N.N."/>
        </authorList>
    </citation>
    <scope>NUCLEOTIDE SEQUENCE [LARGE SCALE GENOMIC DNA]</scope>
    <source>
        <strain evidence="16 17">CGMCC 4.2026</strain>
    </source>
</reference>
<dbReference type="GO" id="GO:0016787">
    <property type="term" value="F:hydrolase activity"/>
    <property type="evidence" value="ECO:0007669"/>
    <property type="project" value="UniProtKB-KW"/>
</dbReference>
<evidence type="ECO:0000259" key="14">
    <source>
        <dbReference type="PROSITE" id="PS51192"/>
    </source>
</evidence>
<dbReference type="Gene3D" id="3.40.50.300">
    <property type="entry name" value="P-loop containing nucleotide triphosphate hydrolases"/>
    <property type="match status" value="2"/>
</dbReference>
<dbReference type="GO" id="GO:0006281">
    <property type="term" value="P:DNA repair"/>
    <property type="evidence" value="ECO:0007669"/>
    <property type="project" value="TreeGrafter"/>
</dbReference>
<evidence type="ECO:0000256" key="9">
    <source>
        <dbReference type="ARBA" id="ARBA00034617"/>
    </source>
</evidence>
<evidence type="ECO:0000313" key="16">
    <source>
        <dbReference type="EMBL" id="SEN04333.1"/>
    </source>
</evidence>
<dbReference type="Gene3D" id="1.10.10.10">
    <property type="entry name" value="Winged helix-like DNA-binding domain superfamily/Winged helix DNA-binding domain"/>
    <property type="match status" value="1"/>
</dbReference>
<proteinExistence type="inferred from homology"/>
<dbReference type="GO" id="GO:0003677">
    <property type="term" value="F:DNA binding"/>
    <property type="evidence" value="ECO:0007669"/>
    <property type="project" value="UniProtKB-KW"/>
</dbReference>
<dbReference type="EMBL" id="FODD01000001">
    <property type="protein sequence ID" value="SEN04333.1"/>
    <property type="molecule type" value="Genomic_DNA"/>
</dbReference>
<organism evidence="16 17">
    <name type="scientific">Actinacidiphila rubida</name>
    <dbReference type="NCBI Taxonomy" id="310780"/>
    <lineage>
        <taxon>Bacteria</taxon>
        <taxon>Bacillati</taxon>
        <taxon>Actinomycetota</taxon>
        <taxon>Actinomycetes</taxon>
        <taxon>Kitasatosporales</taxon>
        <taxon>Streptomycetaceae</taxon>
        <taxon>Actinacidiphila</taxon>
    </lineage>
</organism>
<dbReference type="Proteomes" id="UP000181951">
    <property type="component" value="Unassembled WGS sequence"/>
</dbReference>
<dbReference type="SMART" id="SM00490">
    <property type="entry name" value="HELICc"/>
    <property type="match status" value="1"/>
</dbReference>
<evidence type="ECO:0000259" key="15">
    <source>
        <dbReference type="PROSITE" id="PS51194"/>
    </source>
</evidence>
<dbReference type="InterPro" id="IPR032284">
    <property type="entry name" value="RecQ_Zn-bd"/>
</dbReference>
<keyword evidence="6" id="KW-0067">ATP-binding</keyword>
<evidence type="ECO:0000256" key="5">
    <source>
        <dbReference type="ARBA" id="ARBA00022806"/>
    </source>
</evidence>
<dbReference type="Pfam" id="PF00270">
    <property type="entry name" value="DEAD"/>
    <property type="match status" value="1"/>
</dbReference>
<dbReference type="SUPFAM" id="SSF52540">
    <property type="entry name" value="P-loop containing nucleoside triphosphate hydrolases"/>
    <property type="match status" value="1"/>
</dbReference>
<dbReference type="GO" id="GO:0043590">
    <property type="term" value="C:bacterial nucleoid"/>
    <property type="evidence" value="ECO:0007669"/>
    <property type="project" value="TreeGrafter"/>
</dbReference>
<evidence type="ECO:0000256" key="2">
    <source>
        <dbReference type="ARBA" id="ARBA00022723"/>
    </source>
</evidence>
<dbReference type="GO" id="GO:0030894">
    <property type="term" value="C:replisome"/>
    <property type="evidence" value="ECO:0007669"/>
    <property type="project" value="TreeGrafter"/>
</dbReference>
<evidence type="ECO:0000256" key="13">
    <source>
        <dbReference type="SAM" id="MobiDB-lite"/>
    </source>
</evidence>
<comment type="similarity">
    <text evidence="1">Belongs to the helicase family. RecQ subfamily.</text>
</comment>
<dbReference type="SMART" id="SM00487">
    <property type="entry name" value="DEXDc"/>
    <property type="match status" value="1"/>
</dbReference>
<dbReference type="Pfam" id="PF16124">
    <property type="entry name" value="RecQ_Zn_bind"/>
    <property type="match status" value="1"/>
</dbReference>
<evidence type="ECO:0000256" key="1">
    <source>
        <dbReference type="ARBA" id="ARBA00005446"/>
    </source>
</evidence>
<feature type="domain" description="Helicase C-terminal" evidence="15">
    <location>
        <begin position="227"/>
        <end position="371"/>
    </location>
</feature>
<evidence type="ECO:0000256" key="8">
    <source>
        <dbReference type="ARBA" id="ARBA00023235"/>
    </source>
</evidence>
<evidence type="ECO:0000256" key="7">
    <source>
        <dbReference type="ARBA" id="ARBA00023125"/>
    </source>
</evidence>
<feature type="domain" description="Helicase ATP-binding" evidence="14">
    <location>
        <begin position="30"/>
        <end position="199"/>
    </location>
</feature>
<name>A0A1H8DAQ0_9ACTN</name>
<keyword evidence="5 16" id="KW-0347">Helicase</keyword>
<keyword evidence="2" id="KW-0479">Metal-binding</keyword>
<keyword evidence="7" id="KW-0238">DNA-binding</keyword>
<dbReference type="Pfam" id="PF12073">
    <property type="entry name" value="DUF3553"/>
    <property type="match status" value="1"/>
</dbReference>
<evidence type="ECO:0000256" key="10">
    <source>
        <dbReference type="ARBA" id="ARBA00034808"/>
    </source>
</evidence>
<accession>A0A1H8DAQ0</accession>
<evidence type="ECO:0000256" key="11">
    <source>
        <dbReference type="ARBA" id="ARBA00044535"/>
    </source>
</evidence>
<dbReference type="InterPro" id="IPR021938">
    <property type="entry name" value="DUF3553"/>
</dbReference>
<dbReference type="PANTHER" id="PTHR13710">
    <property type="entry name" value="DNA HELICASE RECQ FAMILY MEMBER"/>
    <property type="match status" value="1"/>
</dbReference>
<dbReference type="GO" id="GO:0005524">
    <property type="term" value="F:ATP binding"/>
    <property type="evidence" value="ECO:0007669"/>
    <property type="project" value="UniProtKB-KW"/>
</dbReference>
<feature type="region of interest" description="Disordered" evidence="13">
    <location>
        <begin position="490"/>
        <end position="541"/>
    </location>
</feature>
<dbReference type="InterPro" id="IPR027417">
    <property type="entry name" value="P-loop_NTPase"/>
</dbReference>
<dbReference type="PROSITE" id="PS51192">
    <property type="entry name" value="HELICASE_ATP_BIND_1"/>
    <property type="match status" value="1"/>
</dbReference>
<keyword evidence="17" id="KW-1185">Reference proteome</keyword>
<dbReference type="InterPro" id="IPR011545">
    <property type="entry name" value="DEAD/DEAH_box_helicase_dom"/>
</dbReference>
<evidence type="ECO:0000256" key="6">
    <source>
        <dbReference type="ARBA" id="ARBA00022840"/>
    </source>
</evidence>
<dbReference type="NCBIfam" id="TIGR00614">
    <property type="entry name" value="recQ_fam"/>
    <property type="match status" value="1"/>
</dbReference>
<dbReference type="EC" id="5.6.2.4" evidence="10"/>
<dbReference type="Pfam" id="PF00271">
    <property type="entry name" value="Helicase_C"/>
    <property type="match status" value="1"/>
</dbReference>
<protein>
    <recommendedName>
        <fullName evidence="11">ATP-dependent DNA helicase RecQ</fullName>
        <ecNumber evidence="10">5.6.2.4</ecNumber>
    </recommendedName>
    <alternativeName>
        <fullName evidence="12">DNA 3'-5' helicase RecQ</fullName>
    </alternativeName>
</protein>
<keyword evidence="8" id="KW-0413">Isomerase</keyword>
<dbReference type="GO" id="GO:0009378">
    <property type="term" value="F:four-way junction helicase activity"/>
    <property type="evidence" value="ECO:0007669"/>
    <property type="project" value="TreeGrafter"/>
</dbReference>
<evidence type="ECO:0000313" key="17">
    <source>
        <dbReference type="Proteomes" id="UP000181951"/>
    </source>
</evidence>
<evidence type="ECO:0000256" key="3">
    <source>
        <dbReference type="ARBA" id="ARBA00022741"/>
    </source>
</evidence>
<evidence type="ECO:0000256" key="4">
    <source>
        <dbReference type="ARBA" id="ARBA00022801"/>
    </source>
</evidence>
<dbReference type="GO" id="GO:0005737">
    <property type="term" value="C:cytoplasm"/>
    <property type="evidence" value="ECO:0007669"/>
    <property type="project" value="TreeGrafter"/>
</dbReference>
<dbReference type="STRING" id="310780.SAMN05216267_10019"/>
<dbReference type="InterPro" id="IPR001650">
    <property type="entry name" value="Helicase_C-like"/>
</dbReference>
<dbReference type="OrthoDB" id="9760034at2"/>
<dbReference type="PANTHER" id="PTHR13710:SF105">
    <property type="entry name" value="ATP-DEPENDENT DNA HELICASE Q1"/>
    <property type="match status" value="1"/>
</dbReference>
<dbReference type="CDD" id="cd17920">
    <property type="entry name" value="DEXHc_RecQ"/>
    <property type="match status" value="1"/>
</dbReference>
<dbReference type="GO" id="GO:0043138">
    <property type="term" value="F:3'-5' DNA helicase activity"/>
    <property type="evidence" value="ECO:0007669"/>
    <property type="project" value="UniProtKB-EC"/>
</dbReference>
<dbReference type="InterPro" id="IPR004589">
    <property type="entry name" value="DNA_helicase_ATP-dep_RecQ"/>
</dbReference>
<comment type="catalytic activity">
    <reaction evidence="9">
        <text>Couples ATP hydrolysis with the unwinding of duplex DNA by translocating in the 3'-5' direction.</text>
        <dbReference type="EC" id="5.6.2.4"/>
    </reaction>
</comment>
<dbReference type="AlphaFoldDB" id="A0A1H8DAQ0"/>
<dbReference type="PROSITE" id="PS51194">
    <property type="entry name" value="HELICASE_CTER"/>
    <property type="match status" value="1"/>
</dbReference>
<dbReference type="GO" id="GO:0046872">
    <property type="term" value="F:metal ion binding"/>
    <property type="evidence" value="ECO:0007669"/>
    <property type="project" value="UniProtKB-KW"/>
</dbReference>
<dbReference type="RefSeq" id="WP_075016006.1">
    <property type="nucleotide sequence ID" value="NZ_FODD01000001.1"/>
</dbReference>
<sequence length="590" mass="63104">MFALTSRRLRGTARRVFGWERLRPAQLVAMKGVMKGRDVLAVMPTGAGKSAIYQVPAALLDGPVVVVSPLIALQRDQMQSLLGTDTLRAAAVNSAQRRSDTDAAWDRISASSVDVVFLAPEQLAKDDVVERLALVRPRLLVVDEAHCVSSWGHDFRPDYLRLGYARERLGRPPVLALTANAAAPVRRDIAERLGMRDPLEIVAGFDRPNIHLEVKAFQDEAAKDRFVLERAAAEEKPGIVYAATRRAADALADELSGLGLSVASYHAGCAAARRSDVQDRFLAGELDVVVATSAFGMGIDKANVRFVLHASVPGSLDAYYQEIGRAGRDGAPSRAILAYRAKDLGLQRFFAAGSPDADALRRVAERLRDAGGAVGATKLRAACDLSATRLSAVLNLLEETGAVRTGRTGSRWTGSVEATGGGPGGADVDAVVEEALAVDATHRSLEKSRVEMMRGYAETLDCRRRYLLGYFGEAAPATCGTCDVCTGRAADPRAADTAPPAARPRETAGPHRRGLRSRAAARPGPKSRPGGGHPYPPGARVRHERWGEGEVMSDAEGRLTVLFDSVGYRTLSLAVVTDKQLLAALPAARR</sequence>
<dbReference type="InterPro" id="IPR036388">
    <property type="entry name" value="WH-like_DNA-bd_sf"/>
</dbReference>
<dbReference type="InterPro" id="IPR014001">
    <property type="entry name" value="Helicase_ATP-bd"/>
</dbReference>
<keyword evidence="3" id="KW-0547">Nucleotide-binding</keyword>
<dbReference type="GO" id="GO:0006310">
    <property type="term" value="P:DNA recombination"/>
    <property type="evidence" value="ECO:0007669"/>
    <property type="project" value="InterPro"/>
</dbReference>